<feature type="compositionally biased region" description="Basic residues" evidence="1">
    <location>
        <begin position="18"/>
        <end position="28"/>
    </location>
</feature>
<dbReference type="PANTHER" id="PTHR39607">
    <property type="entry name" value="XANTHOCILLIN BIOSYNTHESIS CLUSTER TRANSCRIPTION FACTOR XANC-RELATED"/>
    <property type="match status" value="1"/>
</dbReference>
<accession>A0ABR4CGP2</accession>
<evidence type="ECO:0000256" key="1">
    <source>
        <dbReference type="SAM" id="MobiDB-lite"/>
    </source>
</evidence>
<feature type="compositionally biased region" description="Gly residues" evidence="1">
    <location>
        <begin position="162"/>
        <end position="173"/>
    </location>
</feature>
<feature type="domain" description="BZIP" evidence="2">
    <location>
        <begin position="42"/>
        <end position="57"/>
    </location>
</feature>
<evidence type="ECO:0000313" key="4">
    <source>
        <dbReference type="Proteomes" id="UP001595075"/>
    </source>
</evidence>
<reference evidence="3 4" key="1">
    <citation type="journal article" date="2024" name="Commun. Biol.">
        <title>Comparative genomic analysis of thermophilic fungi reveals convergent evolutionary adaptations and gene losses.</title>
        <authorList>
            <person name="Steindorff A.S."/>
            <person name="Aguilar-Pontes M.V."/>
            <person name="Robinson A.J."/>
            <person name="Andreopoulos B."/>
            <person name="LaButti K."/>
            <person name="Kuo A."/>
            <person name="Mondo S."/>
            <person name="Riley R."/>
            <person name="Otillar R."/>
            <person name="Haridas S."/>
            <person name="Lipzen A."/>
            <person name="Grimwood J."/>
            <person name="Schmutz J."/>
            <person name="Clum A."/>
            <person name="Reid I.D."/>
            <person name="Moisan M.C."/>
            <person name="Butler G."/>
            <person name="Nguyen T.T.M."/>
            <person name="Dewar K."/>
            <person name="Conant G."/>
            <person name="Drula E."/>
            <person name="Henrissat B."/>
            <person name="Hansel C."/>
            <person name="Singer S."/>
            <person name="Hutchinson M.I."/>
            <person name="de Vries R.P."/>
            <person name="Natvig D.O."/>
            <person name="Powell A.J."/>
            <person name="Tsang A."/>
            <person name="Grigoriev I.V."/>
        </authorList>
    </citation>
    <scope>NUCLEOTIDE SEQUENCE [LARGE SCALE GENOMIC DNA]</scope>
    <source>
        <strain evidence="3 4">CBS 494.80</strain>
    </source>
</reference>
<keyword evidence="4" id="KW-1185">Reference proteome</keyword>
<organism evidence="3 4">
    <name type="scientific">Oculimacula yallundae</name>
    <dbReference type="NCBI Taxonomy" id="86028"/>
    <lineage>
        <taxon>Eukaryota</taxon>
        <taxon>Fungi</taxon>
        <taxon>Dikarya</taxon>
        <taxon>Ascomycota</taxon>
        <taxon>Pezizomycotina</taxon>
        <taxon>Leotiomycetes</taxon>
        <taxon>Helotiales</taxon>
        <taxon>Ploettnerulaceae</taxon>
        <taxon>Oculimacula</taxon>
    </lineage>
</organism>
<dbReference type="InterPro" id="IPR004827">
    <property type="entry name" value="bZIP"/>
</dbReference>
<evidence type="ECO:0000313" key="3">
    <source>
        <dbReference type="EMBL" id="KAL2068687.1"/>
    </source>
</evidence>
<proteinExistence type="predicted"/>
<dbReference type="PROSITE" id="PS00036">
    <property type="entry name" value="BZIP_BASIC"/>
    <property type="match status" value="1"/>
</dbReference>
<dbReference type="EMBL" id="JAZHXI010000008">
    <property type="protein sequence ID" value="KAL2068687.1"/>
    <property type="molecule type" value="Genomic_DNA"/>
</dbReference>
<dbReference type="InterPro" id="IPR052635">
    <property type="entry name" value="Sec_Metab_Biosynth_Reg"/>
</dbReference>
<evidence type="ECO:0000259" key="2">
    <source>
        <dbReference type="PROSITE" id="PS00036"/>
    </source>
</evidence>
<name>A0ABR4CGP2_9HELO</name>
<dbReference type="PANTHER" id="PTHR39607:SF2">
    <property type="entry name" value="BZIP DOMAIN-CONTAINING PROTEIN"/>
    <property type="match status" value="1"/>
</dbReference>
<dbReference type="Proteomes" id="UP001595075">
    <property type="component" value="Unassembled WGS sequence"/>
</dbReference>
<feature type="compositionally biased region" description="Basic and acidic residues" evidence="1">
    <location>
        <begin position="29"/>
        <end position="44"/>
    </location>
</feature>
<feature type="compositionally biased region" description="Basic and acidic residues" evidence="1">
    <location>
        <begin position="57"/>
        <end position="71"/>
    </location>
</feature>
<comment type="caution">
    <text evidence="3">The sequence shown here is derived from an EMBL/GenBank/DDBJ whole genome shotgun (WGS) entry which is preliminary data.</text>
</comment>
<feature type="compositionally biased region" description="Low complexity" evidence="1">
    <location>
        <begin position="1"/>
        <end position="17"/>
    </location>
</feature>
<feature type="region of interest" description="Disordered" evidence="1">
    <location>
        <begin position="1"/>
        <end position="173"/>
    </location>
</feature>
<protein>
    <recommendedName>
        <fullName evidence="2">BZIP domain-containing protein</fullName>
    </recommendedName>
</protein>
<sequence>MSSSHRSSHHSSSSSSSKSKHVSSKSKSKKDDWSEITDPEERRRVQNRIAQRKFRDKAKEQKERQDRDTDNQTHAGHSYHTPTPGDMGRDDELSGLPWGSLSLRHVVSKGRAKEEESRRGSRSHTTRSPQDSQGPVYDQQDGYYEADSTYYEEPDRAYYDYGSGGSGNGGSSR</sequence>
<gene>
    <name evidence="3" type="ORF">VTL71DRAFT_15025</name>
</gene>